<feature type="chain" id="PRO_5045905587" description="DUF2147 domain-containing protein" evidence="1">
    <location>
        <begin position="24"/>
        <end position="144"/>
    </location>
</feature>
<accession>A0ABQ5MKQ1</accession>
<dbReference type="PANTHER" id="PTHR36919:SF3">
    <property type="entry name" value="BLL5882 PROTEIN"/>
    <property type="match status" value="1"/>
</dbReference>
<sequence length="144" mass="16730">MFLRKIMFAIIALSFVCSGSAQSVLGKWKMVDDKNGKARCIVHIYEKDGIVYGKILELLNPDKKDAVCKDCDDHRKNKKVEGMVVIENMKKAGDKYEGGEILNPDSGKFYRCKLWLDEHNSDVLHVRGYLAFFYRTQKWYRIED</sequence>
<proteinExistence type="predicted"/>
<reference evidence="3" key="1">
    <citation type="submission" date="2022-07" db="EMBL/GenBank/DDBJ databases">
        <title>Taxonomy of Novel Oxalotrophic and Methylotrophic Bacteria.</title>
        <authorList>
            <person name="Sahin N."/>
            <person name="Tani A."/>
        </authorList>
    </citation>
    <scope>NUCLEOTIDE SEQUENCE</scope>
    <source>
        <strain evidence="3">Y10</strain>
    </source>
</reference>
<gene>
    <name evidence="3" type="ORF">Y10_23470</name>
</gene>
<feature type="domain" description="DUF2147" evidence="2">
    <location>
        <begin position="26"/>
        <end position="141"/>
    </location>
</feature>
<dbReference type="InterPro" id="IPR019223">
    <property type="entry name" value="DUF2147"/>
</dbReference>
<keyword evidence="1" id="KW-0732">Signal</keyword>
<evidence type="ECO:0000256" key="1">
    <source>
        <dbReference type="SAM" id="SignalP"/>
    </source>
</evidence>
<evidence type="ECO:0000313" key="4">
    <source>
        <dbReference type="Proteomes" id="UP001143543"/>
    </source>
</evidence>
<evidence type="ECO:0000259" key="2">
    <source>
        <dbReference type="Pfam" id="PF09917"/>
    </source>
</evidence>
<dbReference type="EMBL" id="BRVO01000002">
    <property type="protein sequence ID" value="GLB49979.1"/>
    <property type="molecule type" value="Genomic_DNA"/>
</dbReference>
<name>A0ABQ5MKQ1_9FLAO</name>
<evidence type="ECO:0000313" key="3">
    <source>
        <dbReference type="EMBL" id="GLB49979.1"/>
    </source>
</evidence>
<dbReference type="Gene3D" id="2.40.128.520">
    <property type="match status" value="1"/>
</dbReference>
<dbReference type="Proteomes" id="UP001143543">
    <property type="component" value="Unassembled WGS sequence"/>
</dbReference>
<keyword evidence="4" id="KW-1185">Reference proteome</keyword>
<protein>
    <recommendedName>
        <fullName evidence="2">DUF2147 domain-containing protein</fullName>
    </recommendedName>
</protein>
<organism evidence="3 4">
    <name type="scientific">Neptunitalea lumnitzerae</name>
    <dbReference type="NCBI Taxonomy" id="2965509"/>
    <lineage>
        <taxon>Bacteria</taxon>
        <taxon>Pseudomonadati</taxon>
        <taxon>Bacteroidota</taxon>
        <taxon>Flavobacteriia</taxon>
        <taxon>Flavobacteriales</taxon>
        <taxon>Flavobacteriaceae</taxon>
        <taxon>Neptunitalea</taxon>
    </lineage>
</organism>
<comment type="caution">
    <text evidence="3">The sequence shown here is derived from an EMBL/GenBank/DDBJ whole genome shotgun (WGS) entry which is preliminary data.</text>
</comment>
<feature type="signal peptide" evidence="1">
    <location>
        <begin position="1"/>
        <end position="23"/>
    </location>
</feature>
<dbReference type="Pfam" id="PF09917">
    <property type="entry name" value="DUF2147"/>
    <property type="match status" value="1"/>
</dbReference>
<dbReference type="PANTHER" id="PTHR36919">
    <property type="entry name" value="BLR1215 PROTEIN"/>
    <property type="match status" value="1"/>
</dbReference>